<reference evidence="1" key="1">
    <citation type="submission" date="2019-04" db="EMBL/GenBank/DDBJ databases">
        <title>Microbes associate with the intestines of laboratory mice.</title>
        <authorList>
            <person name="Navarre W."/>
            <person name="Wong E."/>
            <person name="Huang K."/>
            <person name="Tropini C."/>
            <person name="Ng K."/>
            <person name="Yu B."/>
        </authorList>
    </citation>
    <scope>NUCLEOTIDE SEQUENCE</scope>
    <source>
        <strain evidence="1">NM01_1-7b</strain>
    </source>
</reference>
<evidence type="ECO:0000313" key="2">
    <source>
        <dbReference type="Proteomes" id="UP000304953"/>
    </source>
</evidence>
<organism evidence="1 2">
    <name type="scientific">Petralouisia muris</name>
    <dbReference type="NCBI Taxonomy" id="3032872"/>
    <lineage>
        <taxon>Bacteria</taxon>
        <taxon>Bacillati</taxon>
        <taxon>Bacillota</taxon>
        <taxon>Clostridia</taxon>
        <taxon>Lachnospirales</taxon>
        <taxon>Lachnospiraceae</taxon>
        <taxon>Petralouisia</taxon>
    </lineage>
</organism>
<sequence>MNSELVKKTNVPYLLSYIFVPIAITALCFLLGYMFFRDGGMGAVILFMVPPILSVLWWIFGGKMIFKGKRRQLTGNLESSGFLPNHTFDSDFCTVIVDIEHGKIALIFFWNPFRNYVLPASRISKIWTDDGKTGMGPLTGSSRVSFLFTIDGIRIRVNTFTSNKRWRMDSNYILTGISKADMMAGVLTEAKERSA</sequence>
<comment type="caution">
    <text evidence="1">The sequence shown here is derived from an EMBL/GenBank/DDBJ whole genome shotgun (WGS) entry which is preliminary data.</text>
</comment>
<protein>
    <submittedName>
        <fullName evidence="1">Uncharacterized protein</fullName>
    </submittedName>
</protein>
<accession>A0AC61S091</accession>
<evidence type="ECO:0000313" key="1">
    <source>
        <dbReference type="EMBL" id="TGY97416.1"/>
    </source>
</evidence>
<dbReference type="Proteomes" id="UP000304953">
    <property type="component" value="Unassembled WGS sequence"/>
</dbReference>
<keyword evidence="2" id="KW-1185">Reference proteome</keyword>
<gene>
    <name evidence="1" type="ORF">E5329_04530</name>
</gene>
<dbReference type="EMBL" id="SRYA01000007">
    <property type="protein sequence ID" value="TGY97416.1"/>
    <property type="molecule type" value="Genomic_DNA"/>
</dbReference>
<name>A0AC61S091_9FIRM</name>
<proteinExistence type="predicted"/>